<evidence type="ECO:0000256" key="2">
    <source>
        <dbReference type="SAM" id="Phobius"/>
    </source>
</evidence>
<name>A0AAV0FWM3_9ASTE</name>
<keyword evidence="2" id="KW-0812">Transmembrane</keyword>
<feature type="transmembrane region" description="Helical" evidence="2">
    <location>
        <begin position="93"/>
        <end position="117"/>
    </location>
</feature>
<keyword evidence="2" id="KW-1133">Transmembrane helix</keyword>
<evidence type="ECO:0000313" key="4">
    <source>
        <dbReference type="Proteomes" id="UP001152523"/>
    </source>
</evidence>
<keyword evidence="2" id="KW-0472">Membrane</keyword>
<feature type="compositionally biased region" description="Acidic residues" evidence="1">
    <location>
        <begin position="28"/>
        <end position="40"/>
    </location>
</feature>
<feature type="region of interest" description="Disordered" evidence="1">
    <location>
        <begin position="1"/>
        <end position="63"/>
    </location>
</feature>
<dbReference type="EMBL" id="CAMAPF010001018">
    <property type="protein sequence ID" value="CAH9139708.1"/>
    <property type="molecule type" value="Genomic_DNA"/>
</dbReference>
<gene>
    <name evidence="3" type="ORF">CEPIT_LOCUS37792</name>
</gene>
<protein>
    <recommendedName>
        <fullName evidence="5">Transmembrane protein</fullName>
    </recommendedName>
</protein>
<proteinExistence type="predicted"/>
<evidence type="ECO:0000256" key="1">
    <source>
        <dbReference type="SAM" id="MobiDB-lite"/>
    </source>
</evidence>
<comment type="caution">
    <text evidence="3">The sequence shown here is derived from an EMBL/GenBank/DDBJ whole genome shotgun (WGS) entry which is preliminary data.</text>
</comment>
<sequence>MKKGNADEQGDATASGNAGKSYKGDGESAGEEGDGEEEHDDALSPRRWVVDEHGGPSDSIPIDPKTMRMRSIVYVTTYFLHYCRIVLKKLMLLNAISFSLLLLASMLFAVSFLFFFLSKKERKTRHFCNSI</sequence>
<keyword evidence="4" id="KW-1185">Reference proteome</keyword>
<evidence type="ECO:0008006" key="5">
    <source>
        <dbReference type="Google" id="ProtNLM"/>
    </source>
</evidence>
<feature type="compositionally biased region" description="Basic and acidic residues" evidence="1">
    <location>
        <begin position="41"/>
        <end position="55"/>
    </location>
</feature>
<accession>A0AAV0FWM3</accession>
<reference evidence="3" key="1">
    <citation type="submission" date="2022-07" db="EMBL/GenBank/DDBJ databases">
        <authorList>
            <person name="Macas J."/>
            <person name="Novak P."/>
            <person name="Neumann P."/>
        </authorList>
    </citation>
    <scope>NUCLEOTIDE SEQUENCE</scope>
</reference>
<dbReference type="Proteomes" id="UP001152523">
    <property type="component" value="Unassembled WGS sequence"/>
</dbReference>
<dbReference type="AlphaFoldDB" id="A0AAV0FWM3"/>
<organism evidence="3 4">
    <name type="scientific">Cuscuta epithymum</name>
    <dbReference type="NCBI Taxonomy" id="186058"/>
    <lineage>
        <taxon>Eukaryota</taxon>
        <taxon>Viridiplantae</taxon>
        <taxon>Streptophyta</taxon>
        <taxon>Embryophyta</taxon>
        <taxon>Tracheophyta</taxon>
        <taxon>Spermatophyta</taxon>
        <taxon>Magnoliopsida</taxon>
        <taxon>eudicotyledons</taxon>
        <taxon>Gunneridae</taxon>
        <taxon>Pentapetalae</taxon>
        <taxon>asterids</taxon>
        <taxon>lamiids</taxon>
        <taxon>Solanales</taxon>
        <taxon>Convolvulaceae</taxon>
        <taxon>Cuscuteae</taxon>
        <taxon>Cuscuta</taxon>
        <taxon>Cuscuta subgen. Cuscuta</taxon>
    </lineage>
</organism>
<evidence type="ECO:0000313" key="3">
    <source>
        <dbReference type="EMBL" id="CAH9139708.1"/>
    </source>
</evidence>